<dbReference type="RefSeq" id="WP_229346308.1">
    <property type="nucleotide sequence ID" value="NZ_JAJFAT010000014.1"/>
</dbReference>
<keyword evidence="3" id="KW-0732">Signal</keyword>
<keyword evidence="2" id="KW-0813">Transport</keyword>
<dbReference type="GO" id="GO:0015768">
    <property type="term" value="P:maltose transport"/>
    <property type="evidence" value="ECO:0007669"/>
    <property type="project" value="TreeGrafter"/>
</dbReference>
<evidence type="ECO:0000313" key="5">
    <source>
        <dbReference type="Proteomes" id="UP001199296"/>
    </source>
</evidence>
<proteinExistence type="inferred from homology"/>
<dbReference type="GO" id="GO:1901982">
    <property type="term" value="F:maltose binding"/>
    <property type="evidence" value="ECO:0007669"/>
    <property type="project" value="TreeGrafter"/>
</dbReference>
<gene>
    <name evidence="4" type="ORF">LJ207_09745</name>
</gene>
<dbReference type="Proteomes" id="UP001199296">
    <property type="component" value="Unassembled WGS sequence"/>
</dbReference>
<organism evidence="4 5">
    <name type="scientific">Halanaerobium polyolivorans</name>
    <dbReference type="NCBI Taxonomy" id="2886943"/>
    <lineage>
        <taxon>Bacteria</taxon>
        <taxon>Bacillati</taxon>
        <taxon>Bacillota</taxon>
        <taxon>Clostridia</taxon>
        <taxon>Halanaerobiales</taxon>
        <taxon>Halanaerobiaceae</taxon>
        <taxon>Halanaerobium</taxon>
    </lineage>
</organism>
<keyword evidence="5" id="KW-1185">Reference proteome</keyword>
<accession>A0AAW4X1B3</accession>
<evidence type="ECO:0000256" key="1">
    <source>
        <dbReference type="ARBA" id="ARBA00008520"/>
    </source>
</evidence>
<dbReference type="SUPFAM" id="SSF53850">
    <property type="entry name" value="Periplasmic binding protein-like II"/>
    <property type="match status" value="1"/>
</dbReference>
<dbReference type="Gene3D" id="3.40.190.10">
    <property type="entry name" value="Periplasmic binding protein-like II"/>
    <property type="match status" value="2"/>
</dbReference>
<dbReference type="CDD" id="cd14750">
    <property type="entry name" value="PBP2_TMBP"/>
    <property type="match status" value="1"/>
</dbReference>
<dbReference type="InterPro" id="IPR006059">
    <property type="entry name" value="SBP"/>
</dbReference>
<evidence type="ECO:0000256" key="3">
    <source>
        <dbReference type="ARBA" id="ARBA00022729"/>
    </source>
</evidence>
<comment type="caution">
    <text evidence="4">The sequence shown here is derived from an EMBL/GenBank/DDBJ whole genome shotgun (WGS) entry which is preliminary data.</text>
</comment>
<reference evidence="4 5" key="1">
    <citation type="submission" date="2021-10" db="EMBL/GenBank/DDBJ databases">
        <authorList>
            <person name="Grouzdev D.S."/>
            <person name="Pantiukh K.S."/>
            <person name="Krutkina M.S."/>
        </authorList>
    </citation>
    <scope>NUCLEOTIDE SEQUENCE [LARGE SCALE GENOMIC DNA]</scope>
    <source>
        <strain evidence="4 5">Z-7514</strain>
    </source>
</reference>
<dbReference type="GO" id="GO:0055052">
    <property type="term" value="C:ATP-binding cassette (ABC) transporter complex, substrate-binding subunit-containing"/>
    <property type="evidence" value="ECO:0007669"/>
    <property type="project" value="TreeGrafter"/>
</dbReference>
<dbReference type="PANTHER" id="PTHR30061:SF50">
    <property type="entry name" value="MALTOSE_MALTODEXTRIN-BINDING PERIPLASMIC PROTEIN"/>
    <property type="match status" value="1"/>
</dbReference>
<name>A0AAW4X1B3_9FIRM</name>
<dbReference type="EMBL" id="JAJFAT010000014">
    <property type="protein sequence ID" value="MCC3145606.1"/>
    <property type="molecule type" value="Genomic_DNA"/>
</dbReference>
<dbReference type="Pfam" id="PF01547">
    <property type="entry name" value="SBP_bac_1"/>
    <property type="match status" value="1"/>
</dbReference>
<comment type="similarity">
    <text evidence="1">Belongs to the bacterial solute-binding protein 1 family.</text>
</comment>
<dbReference type="GO" id="GO:0042956">
    <property type="term" value="P:maltodextrin transmembrane transport"/>
    <property type="evidence" value="ECO:0007669"/>
    <property type="project" value="TreeGrafter"/>
</dbReference>
<sequence>MLYGRVDDTSTITNMIERFNEEHPNINVVQESTPSGDARDSYVTRFAGRDDSFDIAQIDIVWTPEFASAGWIAPLNEYFTDSELDAFLPGPITGTSYDGQQYAIPRFTDAGILYYRKDLLEEEGLEPPTTFDELYTQAGLLQSNYDVSQGMTLQAQQYEGLICNILEYMWGNGGNVLDEDNNVVLHSEENIEALDFFAKLVKSNVTPSGVSSYVEEDARVPFNQADSAFQRNWFYVWGHVQAEDSPVKGKVGMAPMPVGPNGEESAATLGGWNMAINNFSNHKEEAATFIKYITNEEAQIENALNTGRLPTLKSVYNSEKVLEEYPHFEELYDVFINAKPRPVSPMYSQISEVMQREIHSVITGSKNSNEALRDAHNEIENMIN</sequence>
<evidence type="ECO:0000313" key="4">
    <source>
        <dbReference type="EMBL" id="MCC3145606.1"/>
    </source>
</evidence>
<dbReference type="AlphaFoldDB" id="A0AAW4X1B3"/>
<protein>
    <submittedName>
        <fullName evidence="4">ABC transporter substrate-binding protein</fullName>
    </submittedName>
</protein>
<dbReference type="PANTHER" id="PTHR30061">
    <property type="entry name" value="MALTOSE-BINDING PERIPLASMIC PROTEIN"/>
    <property type="match status" value="1"/>
</dbReference>
<evidence type="ECO:0000256" key="2">
    <source>
        <dbReference type="ARBA" id="ARBA00022448"/>
    </source>
</evidence>